<dbReference type="Gene3D" id="2.20.110.10">
    <property type="entry name" value="Histone H3 K4-specific methyltransferase SET7/9 N-terminal domain"/>
    <property type="match status" value="1"/>
</dbReference>
<protein>
    <recommendedName>
        <fullName evidence="3">Toxin-antitoxin system YwqK family antitoxin</fullName>
    </recommendedName>
</protein>
<reference evidence="1 2" key="1">
    <citation type="submission" date="2019-08" db="EMBL/GenBank/DDBJ databases">
        <title>Highly reduced genomes of protist endosymbionts show evolutionary convergence.</title>
        <authorList>
            <person name="George E."/>
            <person name="Husnik F."/>
            <person name="Tashyreva D."/>
            <person name="Prokopchuk G."/>
            <person name="Horak A."/>
            <person name="Kwong W.K."/>
            <person name="Lukes J."/>
            <person name="Keeling P.J."/>
        </authorList>
    </citation>
    <scope>NUCLEOTIDE SEQUENCE [LARGE SCALE GENOMIC DNA]</scope>
    <source>
        <strain evidence="1">1604HC</strain>
    </source>
</reference>
<keyword evidence="2" id="KW-1185">Reference proteome</keyword>
<accession>A0A5C0UKB7</accession>
<dbReference type="AlphaFoldDB" id="A0A5C0UKB7"/>
<dbReference type="EMBL" id="CP043314">
    <property type="protein sequence ID" value="QEK39304.1"/>
    <property type="molecule type" value="Genomic_DNA"/>
</dbReference>
<dbReference type="Proteomes" id="UP000324924">
    <property type="component" value="Chromosome"/>
</dbReference>
<dbReference type="KEGG" id="nabu:FZC36_02630"/>
<gene>
    <name evidence="1" type="ORF">FZC36_02630</name>
</gene>
<organism evidence="1 2">
    <name type="scientific">Candidatus Nesciobacter abundans</name>
    <dbReference type="NCBI Taxonomy" id="2601668"/>
    <lineage>
        <taxon>Bacteria</taxon>
        <taxon>Pseudomonadati</taxon>
        <taxon>Pseudomonadota</taxon>
        <taxon>Alphaproteobacteria</taxon>
        <taxon>Holosporales</taxon>
        <taxon>Holosporaceae</taxon>
        <taxon>Candidatus Nesciobacter</taxon>
    </lineage>
</organism>
<evidence type="ECO:0000313" key="2">
    <source>
        <dbReference type="Proteomes" id="UP000324924"/>
    </source>
</evidence>
<proteinExistence type="predicted"/>
<evidence type="ECO:0000313" key="1">
    <source>
        <dbReference type="EMBL" id="QEK39304.1"/>
    </source>
</evidence>
<sequence>MNITKEQIVDFYKPCGAVKESDQSDLDYNEIRDKEGNLVQRYYSKAGEKEGEETLYEKSVITRRTNYSGNKMNGPMEIYESGNLLMITNYKDDLMHGPVYVFDANGISNKGNYKNGEKSGLFLVFEKGELLKQEIFQKNKLNGFSVTFYPKTGSIMESGMYLEDLKDGQWTVYDPEGKIIKKTYFESGVEMG</sequence>
<name>A0A5C0UKB7_9PROT</name>
<dbReference type="Gene3D" id="3.90.930.1">
    <property type="match status" value="1"/>
</dbReference>
<dbReference type="SUPFAM" id="SSF82185">
    <property type="entry name" value="Histone H3 K4-specific methyltransferase SET7/9 N-terminal domain"/>
    <property type="match status" value="1"/>
</dbReference>
<evidence type="ECO:0008006" key="3">
    <source>
        <dbReference type="Google" id="ProtNLM"/>
    </source>
</evidence>
<dbReference type="OrthoDB" id="8478902at2"/>
<dbReference type="RefSeq" id="WP_148972427.1">
    <property type="nucleotide sequence ID" value="NZ_CP043314.1"/>
</dbReference>